<dbReference type="RefSeq" id="WP_152131648.1">
    <property type="nucleotide sequence ID" value="NZ_WELG01000002.1"/>
</dbReference>
<evidence type="ECO:0000313" key="1">
    <source>
        <dbReference type="EMBL" id="KAB7528235.1"/>
    </source>
</evidence>
<comment type="caution">
    <text evidence="1">The sequence shown here is derived from an EMBL/GenBank/DDBJ whole genome shotgun (WGS) entry which is preliminary data.</text>
</comment>
<sequence length="270" mass="32584">MSWTKEYQGTLDDIEIPKVVYKYRHWEFEHHDKFIKNREVFLASPESFEDEKDCRNPIRYDLLDAKQTIELYETVSRREHPSRTRYQHRNEARKWARKGFLKDKNYQKEYEQHYNKEMDKRQGVLSLTAECCLDEMWKKYAKDGEGFCIGYNSRIMFEYLGGGAAVEYFDKLPAILPRPFMPYHQITYYKLYCKELKWKFEREYRTVKFWEQPASIEDRKVILPKEAFKEIILGDKISGNNRKEIIHAVKTNIGDIPILEKKIKCFDLAL</sequence>
<name>A0A6I1DU57_9FLAO</name>
<proteinExistence type="predicted"/>
<gene>
    <name evidence="1" type="ORF">F8C76_10210</name>
</gene>
<organism evidence="1 2">
    <name type="scientific">Flagellimonas olearia</name>
    <dbReference type="NCBI Taxonomy" id="552546"/>
    <lineage>
        <taxon>Bacteria</taxon>
        <taxon>Pseudomonadati</taxon>
        <taxon>Bacteroidota</taxon>
        <taxon>Flavobacteriia</taxon>
        <taxon>Flavobacteriales</taxon>
        <taxon>Flavobacteriaceae</taxon>
        <taxon>Flagellimonas</taxon>
    </lineage>
</organism>
<dbReference type="OrthoDB" id="190848at2"/>
<reference evidence="1 2" key="1">
    <citation type="submission" date="2019-10" db="EMBL/GenBank/DDBJ databases">
        <title>Muricauda olearia CL-SS4 JCM15563 genome.</title>
        <authorList>
            <person name="Liu L."/>
        </authorList>
    </citation>
    <scope>NUCLEOTIDE SEQUENCE [LARGE SCALE GENOMIC DNA]</scope>
    <source>
        <strain evidence="1 2">CL-SS4</strain>
    </source>
</reference>
<evidence type="ECO:0000313" key="2">
    <source>
        <dbReference type="Proteomes" id="UP000429785"/>
    </source>
</evidence>
<dbReference type="Proteomes" id="UP000429785">
    <property type="component" value="Unassembled WGS sequence"/>
</dbReference>
<dbReference type="EMBL" id="WELG01000002">
    <property type="protein sequence ID" value="KAB7528235.1"/>
    <property type="molecule type" value="Genomic_DNA"/>
</dbReference>
<evidence type="ECO:0008006" key="3">
    <source>
        <dbReference type="Google" id="ProtNLM"/>
    </source>
</evidence>
<accession>A0A6I1DU57</accession>
<protein>
    <recommendedName>
        <fullName evidence="3">DUF2971 domain-containing protein</fullName>
    </recommendedName>
</protein>
<dbReference type="AlphaFoldDB" id="A0A6I1DU57"/>